<dbReference type="InterPro" id="IPR029020">
    <property type="entry name" value="Ammonium/urea_transptr"/>
</dbReference>
<evidence type="ECO:0000313" key="6">
    <source>
        <dbReference type="EMBL" id="ETN80713.1"/>
    </source>
</evidence>
<evidence type="ECO:0000256" key="4">
    <source>
        <dbReference type="ARBA" id="ARBA00023136"/>
    </source>
</evidence>
<dbReference type="InterPro" id="IPR024041">
    <property type="entry name" value="NH4_transpt_AmtB-like_dom"/>
</dbReference>
<evidence type="ECO:0000256" key="1">
    <source>
        <dbReference type="ARBA" id="ARBA00004141"/>
    </source>
</evidence>
<dbReference type="Pfam" id="PF00909">
    <property type="entry name" value="Ammonium_transp"/>
    <property type="match status" value="1"/>
</dbReference>
<keyword evidence="2" id="KW-0812">Transmembrane</keyword>
<reference evidence="7" key="1">
    <citation type="journal article" date="2014" name="Nat. Genet.">
        <title>Genome of the human hookworm Necator americanus.</title>
        <authorList>
            <person name="Tang Y.T."/>
            <person name="Gao X."/>
            <person name="Rosa B.A."/>
            <person name="Abubucker S."/>
            <person name="Hallsworth-Pepin K."/>
            <person name="Martin J."/>
            <person name="Tyagi R."/>
            <person name="Heizer E."/>
            <person name="Zhang X."/>
            <person name="Bhonagiri-Palsikar V."/>
            <person name="Minx P."/>
            <person name="Warren W.C."/>
            <person name="Wang Q."/>
            <person name="Zhan B."/>
            <person name="Hotez P.J."/>
            <person name="Sternberg P.W."/>
            <person name="Dougall A."/>
            <person name="Gaze S.T."/>
            <person name="Mulvenna J."/>
            <person name="Sotillo J."/>
            <person name="Ranganathan S."/>
            <person name="Rabelo E.M."/>
            <person name="Wilson R.K."/>
            <person name="Felgner P.L."/>
            <person name="Bethony J."/>
            <person name="Hawdon J.M."/>
            <person name="Gasser R.B."/>
            <person name="Loukas A."/>
            <person name="Mitreva M."/>
        </authorList>
    </citation>
    <scope>NUCLEOTIDE SEQUENCE [LARGE SCALE GENOMIC DNA]</scope>
</reference>
<gene>
    <name evidence="6" type="ORF">NECAME_08995</name>
</gene>
<proteinExistence type="predicted"/>
<dbReference type="STRING" id="51031.W2TFV2"/>
<dbReference type="PANTHER" id="PTHR11730">
    <property type="entry name" value="AMMONIUM TRANSPORTER"/>
    <property type="match status" value="1"/>
</dbReference>
<protein>
    <recommendedName>
        <fullName evidence="5">Ammonium transporter AmtB-like domain-containing protein</fullName>
    </recommendedName>
</protein>
<comment type="subcellular location">
    <subcellularLocation>
        <location evidence="1">Membrane</location>
        <topology evidence="1">Multi-pass membrane protein</topology>
    </subcellularLocation>
</comment>
<keyword evidence="4" id="KW-0472">Membrane</keyword>
<keyword evidence="7" id="KW-1185">Reference proteome</keyword>
<dbReference type="Gene3D" id="1.10.3430.10">
    <property type="entry name" value="Ammonium transporter AmtB like domains"/>
    <property type="match status" value="1"/>
</dbReference>
<evidence type="ECO:0000256" key="3">
    <source>
        <dbReference type="ARBA" id="ARBA00022989"/>
    </source>
</evidence>
<organism evidence="6 7">
    <name type="scientific">Necator americanus</name>
    <name type="common">Human hookworm</name>
    <dbReference type="NCBI Taxonomy" id="51031"/>
    <lineage>
        <taxon>Eukaryota</taxon>
        <taxon>Metazoa</taxon>
        <taxon>Ecdysozoa</taxon>
        <taxon>Nematoda</taxon>
        <taxon>Chromadorea</taxon>
        <taxon>Rhabditida</taxon>
        <taxon>Rhabditina</taxon>
        <taxon>Rhabditomorpha</taxon>
        <taxon>Strongyloidea</taxon>
        <taxon>Ancylostomatidae</taxon>
        <taxon>Bunostominae</taxon>
        <taxon>Necator</taxon>
    </lineage>
</organism>
<dbReference type="OMA" id="AKSACSH"/>
<dbReference type="SUPFAM" id="SSF111352">
    <property type="entry name" value="Ammonium transporter"/>
    <property type="match status" value="1"/>
</dbReference>
<name>W2TFV2_NECAM</name>
<dbReference type="Proteomes" id="UP000053676">
    <property type="component" value="Unassembled WGS sequence"/>
</dbReference>
<dbReference type="OrthoDB" id="534912at2759"/>
<sequence length="146" mass="16098">MFGYGFTFGESNTNPFIGVGDYFFDPEREDMSASDKPGTSYALFLFQMSFATTTSTIVSAGMAERIHLQSHCFVSFFITLVHSVAGHWVWHRSGVFRAMGVVDSAGCSAYGMLRLDSKQNLNVRPLTGSKAKSACSHPYKHFADDV</sequence>
<evidence type="ECO:0000256" key="2">
    <source>
        <dbReference type="ARBA" id="ARBA00022692"/>
    </source>
</evidence>
<dbReference type="GO" id="GO:0097272">
    <property type="term" value="P:ammonium homeostasis"/>
    <property type="evidence" value="ECO:0007669"/>
    <property type="project" value="TreeGrafter"/>
</dbReference>
<feature type="domain" description="Ammonium transporter AmtB-like" evidence="5">
    <location>
        <begin position="1"/>
        <end position="109"/>
    </location>
</feature>
<keyword evidence="3" id="KW-1133">Transmembrane helix</keyword>
<dbReference type="AlphaFoldDB" id="W2TFV2"/>
<dbReference type="GO" id="GO:0008519">
    <property type="term" value="F:ammonium channel activity"/>
    <property type="evidence" value="ECO:0007669"/>
    <property type="project" value="InterPro"/>
</dbReference>
<evidence type="ECO:0000313" key="7">
    <source>
        <dbReference type="Proteomes" id="UP000053676"/>
    </source>
</evidence>
<evidence type="ECO:0000259" key="5">
    <source>
        <dbReference type="Pfam" id="PF00909"/>
    </source>
</evidence>
<accession>W2TFV2</accession>
<dbReference type="EMBL" id="KI658987">
    <property type="protein sequence ID" value="ETN80713.1"/>
    <property type="molecule type" value="Genomic_DNA"/>
</dbReference>
<dbReference type="KEGG" id="nai:NECAME_08995"/>
<dbReference type="PANTHER" id="PTHR11730:SF58">
    <property type="entry name" value="AMMONIUM TRANSPORTER"/>
    <property type="match status" value="1"/>
</dbReference>
<dbReference type="GO" id="GO:0005886">
    <property type="term" value="C:plasma membrane"/>
    <property type="evidence" value="ECO:0007669"/>
    <property type="project" value="TreeGrafter"/>
</dbReference>